<evidence type="ECO:0000313" key="2">
    <source>
        <dbReference type="Proteomes" id="UP000276417"/>
    </source>
</evidence>
<geneLocation type="plasmid" evidence="1 2">
    <name>unnamed1</name>
</geneLocation>
<name>A0A3G8YHU7_9DEIO</name>
<dbReference type="EMBL" id="CP034185">
    <property type="protein sequence ID" value="AZI44563.1"/>
    <property type="molecule type" value="Genomic_DNA"/>
</dbReference>
<reference evidence="1 2" key="1">
    <citation type="submission" date="2018-11" db="EMBL/GenBank/DDBJ databases">
        <title>Deinococcus shelandsis sp. nov., isolated from South Shetland Islands soil of Antarctica.</title>
        <authorList>
            <person name="Tian J."/>
        </authorList>
    </citation>
    <scope>NUCLEOTIDE SEQUENCE [LARGE SCALE GENOMIC DNA]</scope>
    <source>
        <strain evidence="1 2">S14-83T</strain>
        <plasmid evidence="1 2">unnamed1</plasmid>
    </source>
</reference>
<gene>
    <name evidence="1" type="ORF">EHF33_16770</name>
</gene>
<dbReference type="RefSeq" id="WP_124874320.1">
    <property type="nucleotide sequence ID" value="NZ_CP034185.1"/>
</dbReference>
<dbReference type="KEGG" id="dph:EHF33_16770"/>
<sequence>MTDEMNGVTLNHPEVLALLTWLDELHLQVPAAADPALHAAVAKLRSAKGQEAELVEGSGRVYDLSPKSK</sequence>
<accession>A0A3G8YHU7</accession>
<dbReference type="OrthoDB" id="9857341at2"/>
<proteinExistence type="predicted"/>
<dbReference type="AlphaFoldDB" id="A0A3G8YHU7"/>
<keyword evidence="1" id="KW-0614">Plasmid</keyword>
<dbReference type="Proteomes" id="UP000276417">
    <property type="component" value="Plasmid unnamed1"/>
</dbReference>
<keyword evidence="2" id="KW-1185">Reference proteome</keyword>
<protein>
    <submittedName>
        <fullName evidence="1">Uncharacterized protein</fullName>
    </submittedName>
</protein>
<organism evidence="1 2">
    <name type="scientific">Deinococcus psychrotolerans</name>
    <dbReference type="NCBI Taxonomy" id="2489213"/>
    <lineage>
        <taxon>Bacteria</taxon>
        <taxon>Thermotogati</taxon>
        <taxon>Deinococcota</taxon>
        <taxon>Deinococci</taxon>
        <taxon>Deinococcales</taxon>
        <taxon>Deinococcaceae</taxon>
        <taxon>Deinococcus</taxon>
    </lineage>
</organism>
<evidence type="ECO:0000313" key="1">
    <source>
        <dbReference type="EMBL" id="AZI44563.1"/>
    </source>
</evidence>